<dbReference type="AlphaFoldDB" id="A0A1I6AG73"/>
<evidence type="ECO:0000313" key="1">
    <source>
        <dbReference type="EMBL" id="SFQ67670.1"/>
    </source>
</evidence>
<keyword evidence="2" id="KW-1185">Reference proteome</keyword>
<dbReference type="STRING" id="1227077.SAMN04515668_3647"/>
<evidence type="ECO:0000313" key="2">
    <source>
        <dbReference type="Proteomes" id="UP000199029"/>
    </source>
</evidence>
<name>A0A1I6AG73_HYMAR</name>
<dbReference type="EMBL" id="FOXS01000005">
    <property type="protein sequence ID" value="SFQ67670.1"/>
    <property type="molecule type" value="Genomic_DNA"/>
</dbReference>
<gene>
    <name evidence="1" type="ORF">SAMN04515668_3647</name>
</gene>
<dbReference type="RefSeq" id="WP_092676810.1">
    <property type="nucleotide sequence ID" value="NZ_FOXS01000005.1"/>
</dbReference>
<sequence>MNHLLSTDISIGNAALFRISSLIHTPNGGYGLVERTSLILGCIQLEDVNDVEVAGVTSSALLIAAQKFSEMAKEEVVTRKEYILPLGSNFDNYCVKVHQNGLFTLSFDVFDNYGNESILSDHQVPLEYFALLCECYSYFVQKIKLLHATH</sequence>
<protein>
    <submittedName>
        <fullName evidence="1">Uncharacterized protein</fullName>
    </submittedName>
</protein>
<organism evidence="1 2">
    <name type="scientific">Hymenobacter arizonensis</name>
    <name type="common">Siccationidurans arizonensis</name>
    <dbReference type="NCBI Taxonomy" id="1227077"/>
    <lineage>
        <taxon>Bacteria</taxon>
        <taxon>Pseudomonadati</taxon>
        <taxon>Bacteroidota</taxon>
        <taxon>Cytophagia</taxon>
        <taxon>Cytophagales</taxon>
        <taxon>Hymenobacteraceae</taxon>
        <taxon>Hymenobacter</taxon>
    </lineage>
</organism>
<accession>A0A1I6AG73</accession>
<proteinExistence type="predicted"/>
<reference evidence="2" key="1">
    <citation type="submission" date="2016-10" db="EMBL/GenBank/DDBJ databases">
        <authorList>
            <person name="Varghese N."/>
            <person name="Submissions S."/>
        </authorList>
    </citation>
    <scope>NUCLEOTIDE SEQUENCE [LARGE SCALE GENOMIC DNA]</scope>
    <source>
        <strain evidence="2">OR362-8,ATCC BAA-1266,JCM 13504</strain>
    </source>
</reference>
<dbReference type="Proteomes" id="UP000199029">
    <property type="component" value="Unassembled WGS sequence"/>
</dbReference>